<dbReference type="RefSeq" id="WP_021329863.1">
    <property type="nucleotide sequence ID" value="NZ_AUZJ01000016.1"/>
</dbReference>
<reference evidence="6 7" key="1">
    <citation type="submission" date="2013-08" db="EMBL/GenBank/DDBJ databases">
        <authorList>
            <person name="Durkin A.S."/>
            <person name="Haft D.R."/>
            <person name="McCorrison J."/>
            <person name="Torralba M."/>
            <person name="Gillis M."/>
            <person name="Haft D.H."/>
            <person name="Methe B."/>
            <person name="Sutton G."/>
            <person name="Nelson K.E."/>
        </authorList>
    </citation>
    <scope>NUCLEOTIDE SEQUENCE [LARGE SCALE GENOMIC DNA]</scope>
    <source>
        <strain evidence="5 7">ATCC 35536</strain>
        <strain evidence="4 6">VPI DR56BR1116</strain>
    </source>
</reference>
<gene>
    <name evidence="5" type="ORF">HMPREF0860_1146</name>
    <name evidence="4" type="ORF">HMPREF1325_0572</name>
</gene>
<evidence type="ECO:0000313" key="5">
    <source>
        <dbReference type="EMBL" id="ERJ99992.1"/>
    </source>
</evidence>
<dbReference type="SUPFAM" id="SSF55729">
    <property type="entry name" value="Acyl-CoA N-acyltransferases (Nat)"/>
    <property type="match status" value="1"/>
</dbReference>
<keyword evidence="1 4" id="KW-0808">Transferase</keyword>
<sequence length="175" mass="19740">MIFRAALPSDIRAIMDIESASFDAATRESEAVFLSRIEICENCFIVFEDVERHRICGYFSAEKWERIPDSDKAFSLEHDPVSSHRPAGSVLYLSSFALLPEYRGCGIGKKLFAQSVEHFSSGNPEVKTALLLVNEAWRGARHIYRKNGFSELRRIENFFAEDGVKTAGIIMTKAL</sequence>
<dbReference type="InterPro" id="IPR000182">
    <property type="entry name" value="GNAT_dom"/>
</dbReference>
<evidence type="ECO:0000256" key="2">
    <source>
        <dbReference type="ARBA" id="ARBA00023315"/>
    </source>
</evidence>
<proteinExistence type="predicted"/>
<dbReference type="InterPro" id="IPR016181">
    <property type="entry name" value="Acyl_CoA_acyltransferase"/>
</dbReference>
<dbReference type="EMBL" id="AUZJ01000016">
    <property type="protein sequence ID" value="ERF61158.1"/>
    <property type="molecule type" value="Genomic_DNA"/>
</dbReference>
<dbReference type="AlphaFoldDB" id="U2L659"/>
<dbReference type="Gene3D" id="3.40.630.30">
    <property type="match status" value="1"/>
</dbReference>
<organism evidence="4 6">
    <name type="scientific">Treponema socranskii subsp. socranskii VPI DR56BR1116 = ATCC 35536</name>
    <dbReference type="NCBI Taxonomy" id="1125725"/>
    <lineage>
        <taxon>Bacteria</taxon>
        <taxon>Pseudomonadati</taxon>
        <taxon>Spirochaetota</taxon>
        <taxon>Spirochaetia</taxon>
        <taxon>Spirochaetales</taxon>
        <taxon>Treponemataceae</taxon>
        <taxon>Treponema</taxon>
    </lineage>
</organism>
<dbReference type="Pfam" id="PF13508">
    <property type="entry name" value="Acetyltransf_7"/>
    <property type="match status" value="1"/>
</dbReference>
<evidence type="ECO:0000256" key="1">
    <source>
        <dbReference type="ARBA" id="ARBA00022679"/>
    </source>
</evidence>
<dbReference type="STRING" id="1125725.HMPREF1325_0572"/>
<dbReference type="Proteomes" id="UP000016646">
    <property type="component" value="Unassembled WGS sequence"/>
</dbReference>
<evidence type="ECO:0000313" key="7">
    <source>
        <dbReference type="Proteomes" id="UP000016646"/>
    </source>
</evidence>
<dbReference type="OrthoDB" id="359414at2"/>
<dbReference type="PATRIC" id="fig|1125725.3.peg.818"/>
<dbReference type="GO" id="GO:0008080">
    <property type="term" value="F:N-acetyltransferase activity"/>
    <property type="evidence" value="ECO:0007669"/>
    <property type="project" value="UniProtKB-ARBA"/>
</dbReference>
<evidence type="ECO:0000259" key="3">
    <source>
        <dbReference type="PROSITE" id="PS51186"/>
    </source>
</evidence>
<feature type="domain" description="N-acetyltransferase" evidence="3">
    <location>
        <begin position="1"/>
        <end position="175"/>
    </location>
</feature>
<dbReference type="eggNOG" id="COG0456">
    <property type="taxonomic scope" value="Bacteria"/>
</dbReference>
<dbReference type="InterPro" id="IPR051635">
    <property type="entry name" value="SNAT-like"/>
</dbReference>
<dbReference type="EMBL" id="AVQI01000070">
    <property type="protein sequence ID" value="ERJ99992.1"/>
    <property type="molecule type" value="Genomic_DNA"/>
</dbReference>
<dbReference type="Proteomes" id="UP000016412">
    <property type="component" value="Unassembled WGS sequence"/>
</dbReference>
<keyword evidence="2" id="KW-0012">Acyltransferase</keyword>
<keyword evidence="7" id="KW-1185">Reference proteome</keyword>
<dbReference type="PANTHER" id="PTHR10908">
    <property type="entry name" value="SEROTONIN N-ACETYLTRANSFERASE"/>
    <property type="match status" value="1"/>
</dbReference>
<comment type="caution">
    <text evidence="4">The sequence shown here is derived from an EMBL/GenBank/DDBJ whole genome shotgun (WGS) entry which is preliminary data.</text>
</comment>
<dbReference type="PROSITE" id="PS51186">
    <property type="entry name" value="GNAT"/>
    <property type="match status" value="1"/>
</dbReference>
<dbReference type="PANTHER" id="PTHR10908:SF0">
    <property type="entry name" value="SEROTONIN N-ACETYLTRANSFERASE"/>
    <property type="match status" value="1"/>
</dbReference>
<accession>U2L659</accession>
<name>U2L659_TRESO</name>
<dbReference type="CDD" id="cd04301">
    <property type="entry name" value="NAT_SF"/>
    <property type="match status" value="1"/>
</dbReference>
<protein>
    <submittedName>
        <fullName evidence="4">Acetyltransferase (GNAT) domain protein</fullName>
    </submittedName>
</protein>
<evidence type="ECO:0000313" key="6">
    <source>
        <dbReference type="Proteomes" id="UP000016412"/>
    </source>
</evidence>
<evidence type="ECO:0000313" key="4">
    <source>
        <dbReference type="EMBL" id="ERF61158.1"/>
    </source>
</evidence>